<reference evidence="2 3" key="1">
    <citation type="journal article" date="2018" name="BMC Genomics">
        <title>Genomic evidence for intraspecific hybridization in a clonal and extremely halotolerant yeast.</title>
        <authorList>
            <person name="Gostincar C."/>
            <person name="Stajich J.E."/>
            <person name="Zupancic J."/>
            <person name="Zalar P."/>
            <person name="Gunde-Cimerman N."/>
        </authorList>
    </citation>
    <scope>NUCLEOTIDE SEQUENCE [LARGE SCALE GENOMIC DNA]</scope>
    <source>
        <strain evidence="2 3">EXF-2788</strain>
    </source>
</reference>
<feature type="region of interest" description="Disordered" evidence="1">
    <location>
        <begin position="127"/>
        <end position="193"/>
    </location>
</feature>
<dbReference type="VEuPathDB" id="FungiDB:BTJ68_14844"/>
<evidence type="ECO:0008006" key="4">
    <source>
        <dbReference type="Google" id="ProtNLM"/>
    </source>
</evidence>
<feature type="region of interest" description="Disordered" evidence="1">
    <location>
        <begin position="477"/>
        <end position="565"/>
    </location>
</feature>
<dbReference type="OrthoDB" id="3886500at2759"/>
<dbReference type="Proteomes" id="UP000268823">
    <property type="component" value="Unassembled WGS sequence"/>
</dbReference>
<evidence type="ECO:0000313" key="3">
    <source>
        <dbReference type="Proteomes" id="UP000268823"/>
    </source>
</evidence>
<feature type="region of interest" description="Disordered" evidence="1">
    <location>
        <begin position="393"/>
        <end position="414"/>
    </location>
</feature>
<dbReference type="AlphaFoldDB" id="A0A3M7G4M3"/>
<feature type="region of interest" description="Disordered" evidence="1">
    <location>
        <begin position="1"/>
        <end position="85"/>
    </location>
</feature>
<feature type="compositionally biased region" description="Polar residues" evidence="1">
    <location>
        <begin position="32"/>
        <end position="51"/>
    </location>
</feature>
<evidence type="ECO:0000256" key="1">
    <source>
        <dbReference type="SAM" id="MobiDB-lite"/>
    </source>
</evidence>
<sequence>MSYPPPQRPPSDQQQPPIYHYDPNLPPMYRPQNPNMVYQNQPTQGYSQQPQPMIYTITSGGGGPPSIPPPPPPPPPPPHPMFPEYANQYSASTLMYSQQQQQYQQYQQPPPQAALPIYHPTYPLQLPQPERHPAAPAKSDAYPSAAGAVHRSPTSPIKDAGKLSETNRFRAAATDSSSKNLGKSAKAPESSQLHHFTKQQHVAGWVVKDTLGRQFLGPDDWDSFPVDGSDSEKREWMQQHGFYVCCVECKVLNRDCSHTYPCSDCEANGQKCRLVEPGHTEEACRFGMTCEEPHIDYLDFLDAFLETPRDFIRYWEFPRYLNRSQAHGCQRNGRPCHVRQMPGKGIALPFSRKNQLGYTTEYPPKCICEEFNPPVYQKKKIEIDTYYQHQSNRFIPSKSTAPPPLASNPGNRSMAMSAKETEEMCNTLPVPDHLKSVYDGDTRAWLRAEPGAVYAAWRKFRSSRFANDQFGRLTDIGSRLPSEAPSRGSVRSPLQAQGASIWPADDPSLATQHKHVPDTYFQRKAEEEEEEARRNTSPPEQNATRSRYVQRGDRVRARSPSSSTN</sequence>
<feature type="compositionally biased region" description="Basic and acidic residues" evidence="1">
    <location>
        <begin position="515"/>
        <end position="534"/>
    </location>
</feature>
<name>A0A3M7G4M3_HORWE</name>
<feature type="compositionally biased region" description="Pro residues" evidence="1">
    <location>
        <begin position="65"/>
        <end position="81"/>
    </location>
</feature>
<dbReference type="EMBL" id="QWIR01000003">
    <property type="protein sequence ID" value="RMY96109.1"/>
    <property type="molecule type" value="Genomic_DNA"/>
</dbReference>
<protein>
    <recommendedName>
        <fullName evidence="4">Zn(2)-C6 fungal-type domain-containing protein</fullName>
    </recommendedName>
</protein>
<comment type="caution">
    <text evidence="2">The sequence shown here is derived from an EMBL/GenBank/DDBJ whole genome shotgun (WGS) entry which is preliminary data.</text>
</comment>
<proteinExistence type="predicted"/>
<feature type="compositionally biased region" description="Polar residues" evidence="1">
    <location>
        <begin position="535"/>
        <end position="547"/>
    </location>
</feature>
<feature type="compositionally biased region" description="Basic and acidic residues" evidence="1">
    <location>
        <begin position="159"/>
        <end position="168"/>
    </location>
</feature>
<organism evidence="2 3">
    <name type="scientific">Hortaea werneckii</name>
    <name type="common">Black yeast</name>
    <name type="synonym">Cladosporium werneckii</name>
    <dbReference type="NCBI Taxonomy" id="91943"/>
    <lineage>
        <taxon>Eukaryota</taxon>
        <taxon>Fungi</taxon>
        <taxon>Dikarya</taxon>
        <taxon>Ascomycota</taxon>
        <taxon>Pezizomycotina</taxon>
        <taxon>Dothideomycetes</taxon>
        <taxon>Dothideomycetidae</taxon>
        <taxon>Mycosphaerellales</taxon>
        <taxon>Teratosphaeriaceae</taxon>
        <taxon>Hortaea</taxon>
    </lineage>
</organism>
<evidence type="ECO:0000313" key="2">
    <source>
        <dbReference type="EMBL" id="RMY96109.1"/>
    </source>
</evidence>
<gene>
    <name evidence="2" type="ORF">D0861_00335</name>
</gene>
<accession>A0A3M7G4M3</accession>